<dbReference type="InterPro" id="IPR036034">
    <property type="entry name" value="PDZ_sf"/>
</dbReference>
<sequence>MVVLRLVLPVCGCIAALVPLSSARAAQADGAAAPTAATAGSDGEAPSARVARLARQLLVANADKCPRRRWDFGLTAYRKRAPGAPPLPSGQPVEPDGFGVTQVVPVSPAGRAGLRVQDRIMAVNGHDWTGPGFATTFLRAEQAQPELNRLELRIDRNGTPLTVTLTGDMGCAIPVRLVAQVKPNASASSGMAFINSGLEEALPQDDQLASVIAHEMAHVILGHSKENTDSTTRARMERDADALGVRLSLRAGFDPNAAARAIEVIGARARGPISRLLGLYGDHMPTPQRKSFLLEEAIAARQERQAEQAAGAAAAQR</sequence>
<dbReference type="GO" id="GO:0051603">
    <property type="term" value="P:proteolysis involved in protein catabolic process"/>
    <property type="evidence" value="ECO:0007669"/>
    <property type="project" value="TreeGrafter"/>
</dbReference>
<dbReference type="GO" id="GO:0016020">
    <property type="term" value="C:membrane"/>
    <property type="evidence" value="ECO:0007669"/>
    <property type="project" value="TreeGrafter"/>
</dbReference>
<keyword evidence="1 6" id="KW-0645">Protease</keyword>
<proteinExistence type="inferred from homology"/>
<dbReference type="InterPro" id="IPR051156">
    <property type="entry name" value="Mito/Outer_Membr_Metalloprot"/>
</dbReference>
<feature type="signal peptide" evidence="7">
    <location>
        <begin position="1"/>
        <end position="28"/>
    </location>
</feature>
<dbReference type="InterPro" id="IPR041489">
    <property type="entry name" value="PDZ_6"/>
</dbReference>
<keyword evidence="3 6" id="KW-0378">Hydrolase</keyword>
<keyword evidence="5 6" id="KW-0482">Metalloprotease</keyword>
<evidence type="ECO:0000256" key="7">
    <source>
        <dbReference type="SAM" id="SignalP"/>
    </source>
</evidence>
<evidence type="ECO:0000256" key="3">
    <source>
        <dbReference type="ARBA" id="ARBA00022801"/>
    </source>
</evidence>
<comment type="cofactor">
    <cofactor evidence="6">
        <name>Zn(2+)</name>
        <dbReference type="ChEBI" id="CHEBI:29105"/>
    </cofactor>
    <text evidence="6">Binds 1 zinc ion per subunit.</text>
</comment>
<name>A0A7X1KB83_9SPHN</name>
<evidence type="ECO:0000256" key="1">
    <source>
        <dbReference type="ARBA" id="ARBA00022670"/>
    </source>
</evidence>
<dbReference type="GO" id="GO:0004222">
    <property type="term" value="F:metalloendopeptidase activity"/>
    <property type="evidence" value="ECO:0007669"/>
    <property type="project" value="InterPro"/>
</dbReference>
<keyword evidence="4 6" id="KW-0862">Zinc</keyword>
<dbReference type="Gene3D" id="3.30.2010.10">
    <property type="entry name" value="Metalloproteases ('zincins'), catalytic domain"/>
    <property type="match status" value="1"/>
</dbReference>
<protein>
    <submittedName>
        <fullName evidence="10">M48 family metalloprotease</fullName>
    </submittedName>
</protein>
<dbReference type="Pfam" id="PF17820">
    <property type="entry name" value="PDZ_6"/>
    <property type="match status" value="1"/>
</dbReference>
<evidence type="ECO:0000313" key="11">
    <source>
        <dbReference type="Proteomes" id="UP000520156"/>
    </source>
</evidence>
<dbReference type="Proteomes" id="UP000520156">
    <property type="component" value="Unassembled WGS sequence"/>
</dbReference>
<evidence type="ECO:0000256" key="6">
    <source>
        <dbReference type="RuleBase" id="RU003983"/>
    </source>
</evidence>
<feature type="domain" description="PDZ" evidence="9">
    <location>
        <begin position="100"/>
        <end position="126"/>
    </location>
</feature>
<dbReference type="Gene3D" id="2.30.42.10">
    <property type="match status" value="1"/>
</dbReference>
<dbReference type="CDD" id="cd07324">
    <property type="entry name" value="M48C_Oma1-like"/>
    <property type="match status" value="1"/>
</dbReference>
<dbReference type="InterPro" id="IPR001915">
    <property type="entry name" value="Peptidase_M48"/>
</dbReference>
<dbReference type="PANTHER" id="PTHR22726:SF1">
    <property type="entry name" value="METALLOENDOPEPTIDASE OMA1, MITOCHONDRIAL"/>
    <property type="match status" value="1"/>
</dbReference>
<dbReference type="EMBL" id="JACLAU010000004">
    <property type="protein sequence ID" value="MBC2650974.1"/>
    <property type="molecule type" value="Genomic_DNA"/>
</dbReference>
<evidence type="ECO:0000259" key="8">
    <source>
        <dbReference type="Pfam" id="PF01435"/>
    </source>
</evidence>
<comment type="caution">
    <text evidence="10">The sequence shown here is derived from an EMBL/GenBank/DDBJ whole genome shotgun (WGS) entry which is preliminary data.</text>
</comment>
<evidence type="ECO:0000313" key="10">
    <source>
        <dbReference type="EMBL" id="MBC2650974.1"/>
    </source>
</evidence>
<evidence type="ECO:0000256" key="2">
    <source>
        <dbReference type="ARBA" id="ARBA00022723"/>
    </source>
</evidence>
<feature type="domain" description="Peptidase M48" evidence="8">
    <location>
        <begin position="181"/>
        <end position="228"/>
    </location>
</feature>
<reference evidence="10 11" key="1">
    <citation type="submission" date="2020-08" db="EMBL/GenBank/DDBJ databases">
        <title>The genome sequence of Novosphingobium flavum 4Y4.</title>
        <authorList>
            <person name="Liu Y."/>
        </authorList>
    </citation>
    <scope>NUCLEOTIDE SEQUENCE [LARGE SCALE GENOMIC DNA]</scope>
    <source>
        <strain evidence="10 11">4Y4</strain>
    </source>
</reference>
<organism evidence="10 11">
    <name type="scientific">Novosphingobium aerophilum</name>
    <dbReference type="NCBI Taxonomy" id="2839843"/>
    <lineage>
        <taxon>Bacteria</taxon>
        <taxon>Pseudomonadati</taxon>
        <taxon>Pseudomonadota</taxon>
        <taxon>Alphaproteobacteria</taxon>
        <taxon>Sphingomonadales</taxon>
        <taxon>Sphingomonadaceae</taxon>
        <taxon>Novosphingobium</taxon>
    </lineage>
</organism>
<evidence type="ECO:0000256" key="4">
    <source>
        <dbReference type="ARBA" id="ARBA00022833"/>
    </source>
</evidence>
<dbReference type="GO" id="GO:0046872">
    <property type="term" value="F:metal ion binding"/>
    <property type="evidence" value="ECO:0007669"/>
    <property type="project" value="UniProtKB-KW"/>
</dbReference>
<evidence type="ECO:0000256" key="5">
    <source>
        <dbReference type="ARBA" id="ARBA00023049"/>
    </source>
</evidence>
<accession>A0A7X1KB83</accession>
<feature type="chain" id="PRO_5031105216" evidence="7">
    <location>
        <begin position="29"/>
        <end position="317"/>
    </location>
</feature>
<keyword evidence="11" id="KW-1185">Reference proteome</keyword>
<dbReference type="SUPFAM" id="SSF50156">
    <property type="entry name" value="PDZ domain-like"/>
    <property type="match status" value="1"/>
</dbReference>
<keyword evidence="7" id="KW-0732">Signal</keyword>
<dbReference type="AlphaFoldDB" id="A0A7X1KB83"/>
<keyword evidence="2" id="KW-0479">Metal-binding</keyword>
<dbReference type="PANTHER" id="PTHR22726">
    <property type="entry name" value="METALLOENDOPEPTIDASE OMA1"/>
    <property type="match status" value="1"/>
</dbReference>
<dbReference type="RefSeq" id="WP_185682400.1">
    <property type="nucleotide sequence ID" value="NZ_JACLAU010000004.1"/>
</dbReference>
<evidence type="ECO:0000259" key="9">
    <source>
        <dbReference type="Pfam" id="PF17820"/>
    </source>
</evidence>
<dbReference type="Pfam" id="PF01435">
    <property type="entry name" value="Peptidase_M48"/>
    <property type="match status" value="1"/>
</dbReference>
<comment type="similarity">
    <text evidence="6">Belongs to the peptidase M48 family.</text>
</comment>
<gene>
    <name evidence="10" type="ORF">H7F49_04595</name>
</gene>